<feature type="transmembrane region" description="Helical" evidence="5">
    <location>
        <begin position="216"/>
        <end position="237"/>
    </location>
</feature>
<protein>
    <recommendedName>
        <fullName evidence="8">Solute carrier family 46 member 3</fullName>
    </recommendedName>
</protein>
<comment type="subcellular location">
    <subcellularLocation>
        <location evidence="1">Membrane</location>
        <topology evidence="1">Multi-pass membrane protein</topology>
    </subcellularLocation>
</comment>
<comment type="caution">
    <text evidence="6">The sequence shown here is derived from an EMBL/GenBank/DDBJ whole genome shotgun (WGS) entry which is preliminary data.</text>
</comment>
<dbReference type="EMBL" id="JAVRBK010000002">
    <property type="protein sequence ID" value="KAK5648562.1"/>
    <property type="molecule type" value="Genomic_DNA"/>
</dbReference>
<keyword evidence="3 5" id="KW-1133">Transmembrane helix</keyword>
<evidence type="ECO:0000256" key="2">
    <source>
        <dbReference type="ARBA" id="ARBA00022692"/>
    </source>
</evidence>
<organism evidence="6 7">
    <name type="scientific">Pyrocoelia pectoralis</name>
    <dbReference type="NCBI Taxonomy" id="417401"/>
    <lineage>
        <taxon>Eukaryota</taxon>
        <taxon>Metazoa</taxon>
        <taxon>Ecdysozoa</taxon>
        <taxon>Arthropoda</taxon>
        <taxon>Hexapoda</taxon>
        <taxon>Insecta</taxon>
        <taxon>Pterygota</taxon>
        <taxon>Neoptera</taxon>
        <taxon>Endopterygota</taxon>
        <taxon>Coleoptera</taxon>
        <taxon>Polyphaga</taxon>
        <taxon>Elateriformia</taxon>
        <taxon>Elateroidea</taxon>
        <taxon>Lampyridae</taxon>
        <taxon>Lampyrinae</taxon>
        <taxon>Pyrocoelia</taxon>
    </lineage>
</organism>
<proteinExistence type="predicted"/>
<dbReference type="PANTHER" id="PTHR23507:SF1">
    <property type="entry name" value="FI18259P1-RELATED"/>
    <property type="match status" value="1"/>
</dbReference>
<evidence type="ECO:0000256" key="5">
    <source>
        <dbReference type="SAM" id="Phobius"/>
    </source>
</evidence>
<dbReference type="SUPFAM" id="SSF103473">
    <property type="entry name" value="MFS general substrate transporter"/>
    <property type="match status" value="1"/>
</dbReference>
<reference evidence="6 7" key="1">
    <citation type="journal article" date="2024" name="Insects">
        <title>An Improved Chromosome-Level Genome Assembly of the Firefly Pyrocoelia pectoralis.</title>
        <authorList>
            <person name="Fu X."/>
            <person name="Meyer-Rochow V.B."/>
            <person name="Ballantyne L."/>
            <person name="Zhu X."/>
        </authorList>
    </citation>
    <scope>NUCLEOTIDE SEQUENCE [LARGE SCALE GENOMIC DNA]</scope>
    <source>
        <strain evidence="6">XCY_ONT2</strain>
    </source>
</reference>
<feature type="transmembrane region" description="Helical" evidence="5">
    <location>
        <begin position="184"/>
        <end position="204"/>
    </location>
</feature>
<feature type="transmembrane region" description="Helical" evidence="5">
    <location>
        <begin position="125"/>
        <end position="144"/>
    </location>
</feature>
<gene>
    <name evidence="6" type="ORF">RI129_003454</name>
</gene>
<keyword evidence="2 5" id="KW-0812">Transmembrane</keyword>
<dbReference type="GO" id="GO:0016020">
    <property type="term" value="C:membrane"/>
    <property type="evidence" value="ECO:0007669"/>
    <property type="project" value="UniProtKB-SubCell"/>
</dbReference>
<feature type="transmembrane region" description="Helical" evidence="5">
    <location>
        <begin position="58"/>
        <end position="74"/>
    </location>
</feature>
<dbReference type="PANTHER" id="PTHR23507">
    <property type="entry name" value="ZGC:174356"/>
    <property type="match status" value="1"/>
</dbReference>
<evidence type="ECO:0000256" key="4">
    <source>
        <dbReference type="ARBA" id="ARBA00023136"/>
    </source>
</evidence>
<feature type="transmembrane region" description="Helical" evidence="5">
    <location>
        <begin position="94"/>
        <end position="116"/>
    </location>
</feature>
<keyword evidence="4 5" id="KW-0472">Membrane</keyword>
<evidence type="ECO:0008006" key="8">
    <source>
        <dbReference type="Google" id="ProtNLM"/>
    </source>
</evidence>
<dbReference type="AlphaFoldDB" id="A0AAN7ZN18"/>
<dbReference type="Proteomes" id="UP001329430">
    <property type="component" value="Chromosome 2"/>
</dbReference>
<dbReference type="GO" id="GO:0022857">
    <property type="term" value="F:transmembrane transporter activity"/>
    <property type="evidence" value="ECO:0007669"/>
    <property type="project" value="TreeGrafter"/>
</dbReference>
<name>A0AAN7ZN18_9COLE</name>
<sequence length="248" mass="27469">MYTLGGFYAYFKLEEDKGVGERSLTNCELLKDVLNIKETVSNFKFIVEPNGKLQTRQMLAILVVATLATGPLYGQDGVLYLYTRLQFNWNEIDFSIFGGYCSVIHTIGNCCVLAIFSKWLQYDDAILGAVASISKICAGIAYIMANTVLWFYISALLDIPVIVAIIASRSIITKLVLEKDLGKITSLFGIAESIGALICAPMYSSIFKATIDTFPGLFYVAGISLSVPAVLIFLWLYTKRKARYPLEV</sequence>
<feature type="transmembrane region" description="Helical" evidence="5">
    <location>
        <begin position="150"/>
        <end position="172"/>
    </location>
</feature>
<accession>A0AAN7ZN18</accession>
<evidence type="ECO:0000313" key="7">
    <source>
        <dbReference type="Proteomes" id="UP001329430"/>
    </source>
</evidence>
<evidence type="ECO:0000313" key="6">
    <source>
        <dbReference type="EMBL" id="KAK5648562.1"/>
    </source>
</evidence>
<dbReference type="InterPro" id="IPR036259">
    <property type="entry name" value="MFS_trans_sf"/>
</dbReference>
<evidence type="ECO:0000256" key="3">
    <source>
        <dbReference type="ARBA" id="ARBA00022989"/>
    </source>
</evidence>
<keyword evidence="7" id="KW-1185">Reference proteome</keyword>
<dbReference type="Gene3D" id="1.20.1250.20">
    <property type="entry name" value="MFS general substrate transporter like domains"/>
    <property type="match status" value="1"/>
</dbReference>
<evidence type="ECO:0000256" key="1">
    <source>
        <dbReference type="ARBA" id="ARBA00004141"/>
    </source>
</evidence>